<evidence type="ECO:0000256" key="1">
    <source>
        <dbReference type="ARBA" id="ARBA00023015"/>
    </source>
</evidence>
<accession>A0A543CCJ8</accession>
<evidence type="ECO:0000259" key="6">
    <source>
        <dbReference type="PROSITE" id="PS50977"/>
    </source>
</evidence>
<dbReference type="PANTHER" id="PTHR30055">
    <property type="entry name" value="HTH-TYPE TRANSCRIPTIONAL REGULATOR RUTR"/>
    <property type="match status" value="1"/>
</dbReference>
<dbReference type="Pfam" id="PF00440">
    <property type="entry name" value="TetR_N"/>
    <property type="match status" value="1"/>
</dbReference>
<evidence type="ECO:0000256" key="5">
    <source>
        <dbReference type="SAM" id="MobiDB-lite"/>
    </source>
</evidence>
<dbReference type="GO" id="GO:0003700">
    <property type="term" value="F:DNA-binding transcription factor activity"/>
    <property type="evidence" value="ECO:0007669"/>
    <property type="project" value="TreeGrafter"/>
</dbReference>
<feature type="domain" description="HTH tetR-type" evidence="6">
    <location>
        <begin position="23"/>
        <end position="84"/>
    </location>
</feature>
<dbReference type="Pfam" id="PF16859">
    <property type="entry name" value="TetR_C_11"/>
    <property type="match status" value="1"/>
</dbReference>
<evidence type="ECO:0000256" key="4">
    <source>
        <dbReference type="PROSITE-ProRule" id="PRU00335"/>
    </source>
</evidence>
<dbReference type="InterPro" id="IPR023772">
    <property type="entry name" value="DNA-bd_HTH_TetR-type_CS"/>
</dbReference>
<dbReference type="RefSeq" id="WP_141952426.1">
    <property type="nucleotide sequence ID" value="NZ_VFOZ01000001.1"/>
</dbReference>
<feature type="DNA-binding region" description="H-T-H motif" evidence="4">
    <location>
        <begin position="47"/>
        <end position="66"/>
    </location>
</feature>
<evidence type="ECO:0000256" key="3">
    <source>
        <dbReference type="ARBA" id="ARBA00023163"/>
    </source>
</evidence>
<dbReference type="InterPro" id="IPR011075">
    <property type="entry name" value="TetR_C"/>
</dbReference>
<keyword evidence="2 4" id="KW-0238">DNA-binding</keyword>
<organism evidence="7 8">
    <name type="scientific">Actinoallomurus bryophytorum</name>
    <dbReference type="NCBI Taxonomy" id="1490222"/>
    <lineage>
        <taxon>Bacteria</taxon>
        <taxon>Bacillati</taxon>
        <taxon>Actinomycetota</taxon>
        <taxon>Actinomycetes</taxon>
        <taxon>Streptosporangiales</taxon>
        <taxon>Thermomonosporaceae</taxon>
        <taxon>Actinoallomurus</taxon>
    </lineage>
</organism>
<name>A0A543CCJ8_9ACTN</name>
<dbReference type="GO" id="GO:0000976">
    <property type="term" value="F:transcription cis-regulatory region binding"/>
    <property type="evidence" value="ECO:0007669"/>
    <property type="project" value="TreeGrafter"/>
</dbReference>
<dbReference type="SUPFAM" id="SSF48498">
    <property type="entry name" value="Tetracyclin repressor-like, C-terminal domain"/>
    <property type="match status" value="1"/>
</dbReference>
<dbReference type="AlphaFoldDB" id="A0A543CCJ8"/>
<keyword evidence="1" id="KW-0805">Transcription regulation</keyword>
<dbReference type="OrthoDB" id="9796019at2"/>
<keyword evidence="3" id="KW-0804">Transcription</keyword>
<dbReference type="Gene3D" id="1.10.357.10">
    <property type="entry name" value="Tetracycline Repressor, domain 2"/>
    <property type="match status" value="1"/>
</dbReference>
<dbReference type="PROSITE" id="PS50977">
    <property type="entry name" value="HTH_TETR_2"/>
    <property type="match status" value="1"/>
</dbReference>
<dbReference type="Gene3D" id="1.10.10.60">
    <property type="entry name" value="Homeodomain-like"/>
    <property type="match status" value="1"/>
</dbReference>
<protein>
    <submittedName>
        <fullName evidence="7">TetR family transcriptional regulator</fullName>
    </submittedName>
</protein>
<reference evidence="7 8" key="1">
    <citation type="submission" date="2019-06" db="EMBL/GenBank/DDBJ databases">
        <title>Sequencing the genomes of 1000 actinobacteria strains.</title>
        <authorList>
            <person name="Klenk H.-P."/>
        </authorList>
    </citation>
    <scope>NUCLEOTIDE SEQUENCE [LARGE SCALE GENOMIC DNA]</scope>
    <source>
        <strain evidence="7 8">DSM 102200</strain>
    </source>
</reference>
<feature type="region of interest" description="Disordered" evidence="5">
    <location>
        <begin position="1"/>
        <end position="23"/>
    </location>
</feature>
<gene>
    <name evidence="7" type="ORF">FB559_0298</name>
</gene>
<dbReference type="PANTHER" id="PTHR30055:SF148">
    <property type="entry name" value="TETR-FAMILY TRANSCRIPTIONAL REGULATOR"/>
    <property type="match status" value="1"/>
</dbReference>
<dbReference type="SUPFAM" id="SSF46689">
    <property type="entry name" value="Homeodomain-like"/>
    <property type="match status" value="1"/>
</dbReference>
<evidence type="ECO:0000256" key="2">
    <source>
        <dbReference type="ARBA" id="ARBA00023125"/>
    </source>
</evidence>
<comment type="caution">
    <text evidence="7">The sequence shown here is derived from an EMBL/GenBank/DDBJ whole genome shotgun (WGS) entry which is preliminary data.</text>
</comment>
<proteinExistence type="predicted"/>
<dbReference type="InterPro" id="IPR050109">
    <property type="entry name" value="HTH-type_TetR-like_transc_reg"/>
</dbReference>
<dbReference type="Proteomes" id="UP000316096">
    <property type="component" value="Unassembled WGS sequence"/>
</dbReference>
<dbReference type="InterPro" id="IPR009057">
    <property type="entry name" value="Homeodomain-like_sf"/>
</dbReference>
<dbReference type="EMBL" id="VFOZ01000001">
    <property type="protein sequence ID" value="TQL94816.1"/>
    <property type="molecule type" value="Genomic_DNA"/>
</dbReference>
<evidence type="ECO:0000313" key="7">
    <source>
        <dbReference type="EMBL" id="TQL94816.1"/>
    </source>
</evidence>
<dbReference type="InterPro" id="IPR001647">
    <property type="entry name" value="HTH_TetR"/>
</dbReference>
<dbReference type="PROSITE" id="PS01081">
    <property type="entry name" value="HTH_TETR_1"/>
    <property type="match status" value="1"/>
</dbReference>
<sequence length="206" mass="22537">MTQTSDGPVTKLTVRPPGRPRSERADRAIIEATVDLLAEEGGVAGVSIEAVAARAAVGKTTIYRRWPNKEALIIDALAALKEPFPVPVGDSVRDDLVAIARAFMTDKSDKKRLDCYWSIMSGAERYPELIARFNREVIEPRRDVIRRVLRRGIESGELRADLDVEVTLWLIMGAVAHRARAWGAGPVPDDFPGKVIDALLAGIGTN</sequence>
<evidence type="ECO:0000313" key="8">
    <source>
        <dbReference type="Proteomes" id="UP000316096"/>
    </source>
</evidence>
<keyword evidence="8" id="KW-1185">Reference proteome</keyword>
<dbReference type="InterPro" id="IPR036271">
    <property type="entry name" value="Tet_transcr_reg_TetR-rel_C_sf"/>
</dbReference>